<accession>A0A934WJ53</accession>
<organism evidence="7 8">
    <name type="scientific">Rhodobaculum claviforme</name>
    <dbReference type="NCBI Taxonomy" id="1549854"/>
    <lineage>
        <taxon>Bacteria</taxon>
        <taxon>Pseudomonadati</taxon>
        <taxon>Pseudomonadota</taxon>
        <taxon>Alphaproteobacteria</taxon>
        <taxon>Rhodobacterales</taxon>
        <taxon>Paracoccaceae</taxon>
        <taxon>Rhodobaculum</taxon>
    </lineage>
</organism>
<dbReference type="PANTHER" id="PTHR48097:SF5">
    <property type="entry name" value="LOW SPECIFICITY L-THREONINE ALDOLASE"/>
    <property type="match status" value="1"/>
</dbReference>
<keyword evidence="5" id="KW-0456">Lyase</keyword>
<evidence type="ECO:0000313" key="7">
    <source>
        <dbReference type="EMBL" id="MBK5927178.1"/>
    </source>
</evidence>
<dbReference type="EMBL" id="NHSD01000215">
    <property type="protein sequence ID" value="MBK5927178.1"/>
    <property type="molecule type" value="Genomic_DNA"/>
</dbReference>
<dbReference type="Pfam" id="PF01212">
    <property type="entry name" value="Beta_elim_lyase"/>
    <property type="match status" value="1"/>
</dbReference>
<gene>
    <name evidence="7" type="ORF">CCR87_07465</name>
</gene>
<evidence type="ECO:0000259" key="6">
    <source>
        <dbReference type="Pfam" id="PF01212"/>
    </source>
</evidence>
<comment type="caution">
    <text evidence="7">The sequence shown here is derived from an EMBL/GenBank/DDBJ whole genome shotgun (WGS) entry which is preliminary data.</text>
</comment>
<evidence type="ECO:0000256" key="3">
    <source>
        <dbReference type="ARBA" id="ARBA00011881"/>
    </source>
</evidence>
<dbReference type="PIRSF" id="PIRSF038940">
    <property type="entry name" value="Low_specificity_LTA"/>
    <property type="match status" value="1"/>
</dbReference>
<dbReference type="GO" id="GO:0004793">
    <property type="term" value="F:threonine aldolase activity"/>
    <property type="evidence" value="ECO:0007669"/>
    <property type="project" value="UniProtKB-UniRule"/>
</dbReference>
<dbReference type="InterPro" id="IPR026273">
    <property type="entry name" value="Low_specificity_L-TA_bact"/>
</dbReference>
<evidence type="ECO:0000256" key="1">
    <source>
        <dbReference type="ARBA" id="ARBA00001933"/>
    </source>
</evidence>
<dbReference type="InterPro" id="IPR015424">
    <property type="entry name" value="PyrdxlP-dep_Trfase"/>
</dbReference>
<evidence type="ECO:0000313" key="8">
    <source>
        <dbReference type="Proteomes" id="UP000706333"/>
    </source>
</evidence>
<comment type="catalytic activity">
    <reaction evidence="5">
        <text>L-allo-threonine = acetaldehyde + glycine</text>
        <dbReference type="Rhea" id="RHEA:26209"/>
        <dbReference type="ChEBI" id="CHEBI:15343"/>
        <dbReference type="ChEBI" id="CHEBI:57305"/>
        <dbReference type="ChEBI" id="CHEBI:58585"/>
        <dbReference type="EC" id="4.1.2.48"/>
    </reaction>
</comment>
<reference evidence="7" key="1">
    <citation type="submission" date="2017-05" db="EMBL/GenBank/DDBJ databases">
        <authorList>
            <person name="Imhoff J.F."/>
            <person name="Rahn T."/>
            <person name="Kuenzel S."/>
            <person name="Neulinger S.C."/>
        </authorList>
    </citation>
    <scope>NUCLEOTIDE SEQUENCE</scope>
    <source>
        <strain evidence="7">LMG 28126</strain>
    </source>
</reference>
<dbReference type="GO" id="GO:0006567">
    <property type="term" value="P:L-threonine catabolic process"/>
    <property type="evidence" value="ECO:0007669"/>
    <property type="project" value="UniProtKB-UniRule"/>
</dbReference>
<feature type="domain" description="Aromatic amino acid beta-eliminating lyase/threonine aldolase" evidence="6">
    <location>
        <begin position="3"/>
        <end position="292"/>
    </location>
</feature>
<dbReference type="InterPro" id="IPR015421">
    <property type="entry name" value="PyrdxlP-dep_Trfase_major"/>
</dbReference>
<comment type="similarity">
    <text evidence="2 5">Belongs to the threonine aldolase family.</text>
</comment>
<dbReference type="SUPFAM" id="SSF53383">
    <property type="entry name" value="PLP-dependent transferases"/>
    <property type="match status" value="1"/>
</dbReference>
<dbReference type="InterPro" id="IPR001597">
    <property type="entry name" value="ArAA_b-elim_lyase/Thr_aldolase"/>
</dbReference>
<dbReference type="Proteomes" id="UP000706333">
    <property type="component" value="Unassembled WGS sequence"/>
</dbReference>
<dbReference type="InterPro" id="IPR015422">
    <property type="entry name" value="PyrdxlP-dep_Trfase_small"/>
</dbReference>
<reference evidence="7" key="2">
    <citation type="journal article" date="2020" name="Microorganisms">
        <title>Osmotic Adaptation and Compatible Solute Biosynthesis of Phototrophic Bacteria as Revealed from Genome Analyses.</title>
        <authorList>
            <person name="Imhoff J.F."/>
            <person name="Rahn T."/>
            <person name="Kunzel S."/>
            <person name="Keller A."/>
            <person name="Neulinger S.C."/>
        </authorList>
    </citation>
    <scope>NUCLEOTIDE SEQUENCE</scope>
    <source>
        <strain evidence="7">LMG 28126</strain>
    </source>
</reference>
<comment type="catalytic activity">
    <reaction evidence="5">
        <text>L-threonine = acetaldehyde + glycine</text>
        <dbReference type="Rhea" id="RHEA:19625"/>
        <dbReference type="ChEBI" id="CHEBI:15343"/>
        <dbReference type="ChEBI" id="CHEBI:57305"/>
        <dbReference type="ChEBI" id="CHEBI:57926"/>
        <dbReference type="EC" id="4.1.2.48"/>
    </reaction>
</comment>
<comment type="cofactor">
    <cofactor evidence="1 5">
        <name>pyridoxal 5'-phosphate</name>
        <dbReference type="ChEBI" id="CHEBI:597326"/>
    </cofactor>
</comment>
<keyword evidence="4 5" id="KW-0663">Pyridoxal phosphate</keyword>
<sequence length="350" mass="37109">MHFASDNGSGVPPEVIAALGRANDGFAAGYGADPLSLAVRDRLRALFEAPQAAVHLVATGTAANALALACYCPPWAAVFCHRVAHIEEDECGAPEFYTGGAKLVLVEGSDARMAPDALEARIKATGGAGVHNVQRGMVSLTNTTEAGTVYTPAEVAALSQVAHRHGLPVHMDGARFANALVATGATPADITWRAGVDVLSFGGTKNGLLGVEAVILFDPAKAWEFELRRKRGGHLFSKHRYLAAQMDAYLEGDLWLRLAGQANAMAERLTAGLTARADTRLVHPPQANMVFAAFPRAVHRRLQAAGAKYYLWPFDQTLEGPDDAPVSCRLVCSWSTTAAEVDAFLAHMDG</sequence>
<dbReference type="PANTHER" id="PTHR48097">
    <property type="entry name" value="L-THREONINE ALDOLASE-RELATED"/>
    <property type="match status" value="1"/>
</dbReference>
<dbReference type="Gene3D" id="3.90.1150.10">
    <property type="entry name" value="Aspartate Aminotransferase, domain 1"/>
    <property type="match status" value="1"/>
</dbReference>
<name>A0A934WJ53_9RHOB</name>
<dbReference type="RefSeq" id="WP_201156943.1">
    <property type="nucleotide sequence ID" value="NZ_NHSD01000215.1"/>
</dbReference>
<comment type="subunit">
    <text evidence="3">Homotetramer.</text>
</comment>
<dbReference type="AlphaFoldDB" id="A0A934WJ53"/>
<evidence type="ECO:0000256" key="4">
    <source>
        <dbReference type="ARBA" id="ARBA00022898"/>
    </source>
</evidence>
<evidence type="ECO:0000256" key="2">
    <source>
        <dbReference type="ARBA" id="ARBA00006966"/>
    </source>
</evidence>
<evidence type="ECO:0000256" key="5">
    <source>
        <dbReference type="PIRNR" id="PIRNR038940"/>
    </source>
</evidence>
<comment type="function">
    <text evidence="5">Catalyzes the cleavage of L-allo-threonine and L-threonine to glycine and acetaldehyde.</text>
</comment>
<dbReference type="Gene3D" id="3.40.640.10">
    <property type="entry name" value="Type I PLP-dependent aspartate aminotransferase-like (Major domain)"/>
    <property type="match status" value="1"/>
</dbReference>
<proteinExistence type="inferred from homology"/>
<protein>
    <recommendedName>
        <fullName evidence="5">L-threonine aldolase</fullName>
        <ecNumber evidence="5">4.1.2.48</ecNumber>
    </recommendedName>
</protein>
<dbReference type="EC" id="4.1.2.48" evidence="5"/>
<keyword evidence="8" id="KW-1185">Reference proteome</keyword>